<organism evidence="2 3">
    <name type="scientific">Marine Group I thaumarchaeote SCGC AAA799-B03</name>
    <dbReference type="NCBI Taxonomy" id="1502289"/>
    <lineage>
        <taxon>Archaea</taxon>
        <taxon>Nitrososphaerota</taxon>
        <taxon>Marine Group I</taxon>
    </lineage>
</organism>
<dbReference type="EC" id="3.1.3.18" evidence="2"/>
<accession>A0A087S920</accession>
<evidence type="ECO:0000256" key="1">
    <source>
        <dbReference type="ARBA" id="ARBA00007958"/>
    </source>
</evidence>
<keyword evidence="2" id="KW-0378">Hydrolase</keyword>
<dbReference type="Gene3D" id="3.40.50.1000">
    <property type="entry name" value="HAD superfamily/HAD-like"/>
    <property type="match status" value="1"/>
</dbReference>
<gene>
    <name evidence="2" type="primary">ppaX</name>
    <name evidence="2" type="ORF">AAA799B03_00124</name>
</gene>
<keyword evidence="3" id="KW-1185">Reference proteome</keyword>
<dbReference type="SFLD" id="SFLDS00003">
    <property type="entry name" value="Haloacid_Dehalogenase"/>
    <property type="match status" value="1"/>
</dbReference>
<dbReference type="AlphaFoldDB" id="A0A087S920"/>
<dbReference type="InterPro" id="IPR006439">
    <property type="entry name" value="HAD-SF_hydro_IA"/>
</dbReference>
<evidence type="ECO:0000313" key="3">
    <source>
        <dbReference type="Proteomes" id="UP000029384"/>
    </source>
</evidence>
<name>A0A087S920_9ARCH</name>
<dbReference type="NCBIfam" id="TIGR01549">
    <property type="entry name" value="HAD-SF-IA-v1"/>
    <property type="match status" value="1"/>
</dbReference>
<proteinExistence type="inferred from homology"/>
<dbReference type="GO" id="GO:0006281">
    <property type="term" value="P:DNA repair"/>
    <property type="evidence" value="ECO:0007669"/>
    <property type="project" value="TreeGrafter"/>
</dbReference>
<evidence type="ECO:0000313" key="2">
    <source>
        <dbReference type="EMBL" id="KFM22224.1"/>
    </source>
</evidence>
<comment type="similarity">
    <text evidence="1">Belongs to the HAD-like hydrolase superfamily.</text>
</comment>
<dbReference type="InterPro" id="IPR041492">
    <property type="entry name" value="HAD_2"/>
</dbReference>
<dbReference type="Proteomes" id="UP000029384">
    <property type="component" value="Unassembled WGS sequence"/>
</dbReference>
<dbReference type="PANTHER" id="PTHR43434">
    <property type="entry name" value="PHOSPHOGLYCOLATE PHOSPHATASE"/>
    <property type="match status" value="1"/>
</dbReference>
<dbReference type="SFLD" id="SFLDG01129">
    <property type="entry name" value="C1.5:_HAD__Beta-PGM__Phosphata"/>
    <property type="match status" value="1"/>
</dbReference>
<dbReference type="SUPFAM" id="SSF56784">
    <property type="entry name" value="HAD-like"/>
    <property type="match status" value="1"/>
</dbReference>
<dbReference type="EMBL" id="JOTA01000002">
    <property type="protein sequence ID" value="KFM22224.1"/>
    <property type="molecule type" value="Genomic_DNA"/>
</dbReference>
<dbReference type="InterPro" id="IPR050155">
    <property type="entry name" value="HAD-like_hydrolase_sf"/>
</dbReference>
<reference evidence="2 3" key="1">
    <citation type="submission" date="2014-06" db="EMBL/GenBank/DDBJ databases">
        <authorList>
            <person name="Ngugi D.K."/>
            <person name="Blom J."/>
            <person name="Alam I."/>
            <person name="Rashid M."/>
            <person name="Baalawi W."/>
            <person name="Zhang G."/>
            <person name="Hikmawan T."/>
            <person name="Guan Y."/>
            <person name="Antunes A."/>
            <person name="Siam R."/>
            <person name="El-Dorry H."/>
            <person name="Bajic V."/>
            <person name="Stingl U."/>
        </authorList>
    </citation>
    <scope>NUCLEOTIDE SEQUENCE [LARGE SCALE GENOMIC DNA]</scope>
    <source>
        <strain evidence="2">SCGC AAA799-B03</strain>
    </source>
</reference>
<dbReference type="Pfam" id="PF13419">
    <property type="entry name" value="HAD_2"/>
    <property type="match status" value="1"/>
</dbReference>
<dbReference type="GO" id="GO:0008967">
    <property type="term" value="F:phosphoglycolate phosphatase activity"/>
    <property type="evidence" value="ECO:0007669"/>
    <property type="project" value="UniProtKB-EC"/>
</dbReference>
<dbReference type="PANTHER" id="PTHR43434:SF1">
    <property type="entry name" value="PHOSPHOGLYCOLATE PHOSPHATASE"/>
    <property type="match status" value="1"/>
</dbReference>
<dbReference type="Gene3D" id="1.10.150.730">
    <property type="match status" value="1"/>
</dbReference>
<dbReference type="InterPro" id="IPR036412">
    <property type="entry name" value="HAD-like_sf"/>
</dbReference>
<dbReference type="InterPro" id="IPR023214">
    <property type="entry name" value="HAD_sf"/>
</dbReference>
<comment type="caution">
    <text evidence="2">The sequence shown here is derived from an EMBL/GenBank/DDBJ whole genome shotgun (WGS) entry which is preliminary data.</text>
</comment>
<protein>
    <submittedName>
        <fullName evidence="2">Pyrophosphatase PpaX protein</fullName>
        <ecNumber evidence="2">3.1.3.18</ecNumber>
    </submittedName>
</protein>
<dbReference type="NCBIfam" id="TIGR01509">
    <property type="entry name" value="HAD-SF-IA-v3"/>
    <property type="match status" value="1"/>
</dbReference>
<dbReference type="PRINTS" id="PR00413">
    <property type="entry name" value="HADHALOGNASE"/>
</dbReference>
<sequence>MKIKKPTKIELIIFDLDGTLIDLNVNWRDLKTILQNKFNSFELPLVKGISKLTLNEKYLALKIISKFELENKHHVYTNRIQYIKKLNNVKLGLVTNNTKNTTKSVLSLLNIYEKFSGIVTLDDVQTGKPEPEGLNYILKKLNVSKTNTIFLGDKDTDMTAGTLAGIYTITQKKHLDNFFKSGNIS</sequence>